<evidence type="ECO:0000313" key="1">
    <source>
        <dbReference type="EMBL" id="CAD9319411.1"/>
    </source>
</evidence>
<reference evidence="2" key="1">
    <citation type="submission" date="2021-01" db="EMBL/GenBank/DDBJ databases">
        <authorList>
            <person name="Corre E."/>
            <person name="Pelletier E."/>
            <person name="Niang G."/>
            <person name="Scheremetjew M."/>
            <person name="Finn R."/>
            <person name="Kale V."/>
            <person name="Holt S."/>
            <person name="Cochrane G."/>
            <person name="Meng A."/>
            <person name="Brown T."/>
            <person name="Cohen L."/>
        </authorList>
    </citation>
    <scope>NUCLEOTIDE SEQUENCE</scope>
    <source>
        <strain evidence="2">GSO104</strain>
        <strain evidence="1">Pop2</strain>
    </source>
</reference>
<proteinExistence type="predicted"/>
<dbReference type="PANTHER" id="PTHR24121">
    <property type="entry name" value="NO MECHANORECEPTOR POTENTIAL C, ISOFORM D-RELATED"/>
    <property type="match status" value="1"/>
</dbReference>
<dbReference type="SUPFAM" id="SSF48403">
    <property type="entry name" value="Ankyrin repeat"/>
    <property type="match status" value="1"/>
</dbReference>
<dbReference type="AlphaFoldDB" id="A0A6U3Q7N4"/>
<dbReference type="Gene3D" id="1.25.40.20">
    <property type="entry name" value="Ankyrin repeat-containing domain"/>
    <property type="match status" value="2"/>
</dbReference>
<evidence type="ECO:0000313" key="2">
    <source>
        <dbReference type="EMBL" id="CAE4581026.1"/>
    </source>
</evidence>
<dbReference type="PANTHER" id="PTHR24121:SF23">
    <property type="entry name" value="NO MECHANORECEPTOR POTENTIAL C, ISOFORM H"/>
    <property type="match status" value="1"/>
</dbReference>
<name>A0A6U3Q7N4_9STRA</name>
<accession>A0A6U3Q7N4</accession>
<dbReference type="InterPro" id="IPR002110">
    <property type="entry name" value="Ankyrin_rpt"/>
</dbReference>
<dbReference type="SMART" id="SM00248">
    <property type="entry name" value="ANK"/>
    <property type="match status" value="4"/>
</dbReference>
<sequence length="387" mass="44111">MTSQNNGVNANEQLSVMLLPLSAGRENAIFSHPNHMSTATAKNFQNALVLPEETPNRALCRAIVEQNWQRARILLSYRGNKRLMEQHSMNQRSTALHMACGMDAPVDIFLSLVYIYADACLMQNDDGCTPLLFACKYASDEKILFLLKICPKAALIKDNVGDLPARYAIRYKRCLQVIESFLQIYPSSVTVPNKNGISALQEFFTKVFFDCRNERHAIGVSSLLLQASRQRNKFHLDASNQKRPWHILHASIIEPCVHWAFVVFFFEKHSYQIEEQDEDGNLPLHLLCLSKKSFNDKVFETFFKAYPLALSVKNKMGLTPLDVALLRQHIRKVECIVEPSRSIAHMENMIGNEENPHRDEELNQINTIFSLLLKDPSVVSLFQPNSC</sequence>
<dbReference type="EMBL" id="HBNS01001949">
    <property type="protein sequence ID" value="CAE4581026.1"/>
    <property type="molecule type" value="Transcribed_RNA"/>
</dbReference>
<organism evidence="2">
    <name type="scientific">Ditylum brightwellii</name>
    <dbReference type="NCBI Taxonomy" id="49249"/>
    <lineage>
        <taxon>Eukaryota</taxon>
        <taxon>Sar</taxon>
        <taxon>Stramenopiles</taxon>
        <taxon>Ochrophyta</taxon>
        <taxon>Bacillariophyta</taxon>
        <taxon>Mediophyceae</taxon>
        <taxon>Lithodesmiophycidae</taxon>
        <taxon>Lithodesmiales</taxon>
        <taxon>Lithodesmiaceae</taxon>
        <taxon>Ditylum</taxon>
    </lineage>
</organism>
<protein>
    <submittedName>
        <fullName evidence="2">Uncharacterized protein</fullName>
    </submittedName>
</protein>
<gene>
    <name evidence="2" type="ORF">DBRI00130_LOCUS1564</name>
    <name evidence="1" type="ORF">DBRI1063_LOCUS5399</name>
</gene>
<dbReference type="InterPro" id="IPR036770">
    <property type="entry name" value="Ankyrin_rpt-contain_sf"/>
</dbReference>
<dbReference type="EMBL" id="HBGN01008429">
    <property type="protein sequence ID" value="CAD9319411.1"/>
    <property type="molecule type" value="Transcribed_RNA"/>
</dbReference>